<keyword evidence="8" id="KW-1185">Reference proteome</keyword>
<evidence type="ECO:0000256" key="5">
    <source>
        <dbReference type="SAM" id="MobiDB-lite"/>
    </source>
</evidence>
<evidence type="ECO:0000256" key="4">
    <source>
        <dbReference type="ARBA" id="ARBA00023136"/>
    </source>
</evidence>
<feature type="transmembrane region" description="Helical" evidence="6">
    <location>
        <begin position="291"/>
        <end position="313"/>
    </location>
</feature>
<dbReference type="Gene3D" id="1.20.1740.10">
    <property type="entry name" value="Amino acid/polyamine transporter I"/>
    <property type="match status" value="1"/>
</dbReference>
<dbReference type="Pfam" id="PF13520">
    <property type="entry name" value="AA_permease_2"/>
    <property type="match status" value="1"/>
</dbReference>
<feature type="transmembrane region" description="Helical" evidence="6">
    <location>
        <begin position="454"/>
        <end position="472"/>
    </location>
</feature>
<feature type="compositionally biased region" description="Basic and acidic residues" evidence="5">
    <location>
        <begin position="650"/>
        <end position="660"/>
    </location>
</feature>
<feature type="region of interest" description="Disordered" evidence="5">
    <location>
        <begin position="617"/>
        <end position="660"/>
    </location>
</feature>
<feature type="transmembrane region" description="Helical" evidence="6">
    <location>
        <begin position="492"/>
        <end position="511"/>
    </location>
</feature>
<reference evidence="7 8" key="1">
    <citation type="submission" date="2021-11" db="EMBL/GenBank/DDBJ databases">
        <title>Black yeast isolated from Biological Soil Crust.</title>
        <authorList>
            <person name="Kurbessoian T."/>
        </authorList>
    </citation>
    <scope>NUCLEOTIDE SEQUENCE [LARGE SCALE GENOMIC DNA]</scope>
    <source>
        <strain evidence="7 8">CCFEE 5522</strain>
    </source>
</reference>
<feature type="transmembrane region" description="Helical" evidence="6">
    <location>
        <begin position="203"/>
        <end position="225"/>
    </location>
</feature>
<keyword evidence="3 6" id="KW-1133">Transmembrane helix</keyword>
<dbReference type="GO" id="GO:0015179">
    <property type="term" value="F:L-amino acid transmembrane transporter activity"/>
    <property type="evidence" value="ECO:0007669"/>
    <property type="project" value="TreeGrafter"/>
</dbReference>
<evidence type="ECO:0000313" key="7">
    <source>
        <dbReference type="EMBL" id="KAK4542948.1"/>
    </source>
</evidence>
<dbReference type="GO" id="GO:0016020">
    <property type="term" value="C:membrane"/>
    <property type="evidence" value="ECO:0007669"/>
    <property type="project" value="UniProtKB-SubCell"/>
</dbReference>
<feature type="transmembrane region" description="Helical" evidence="6">
    <location>
        <begin position="140"/>
        <end position="159"/>
    </location>
</feature>
<feature type="transmembrane region" description="Helical" evidence="6">
    <location>
        <begin position="179"/>
        <end position="196"/>
    </location>
</feature>
<comment type="caution">
    <text evidence="7">The sequence shown here is derived from an EMBL/GenBank/DDBJ whole genome shotgun (WGS) entry which is preliminary data.</text>
</comment>
<keyword evidence="4 6" id="KW-0472">Membrane</keyword>
<protein>
    <recommendedName>
        <fullName evidence="9">Amino acid transporter</fullName>
    </recommendedName>
</protein>
<evidence type="ECO:0000313" key="8">
    <source>
        <dbReference type="Proteomes" id="UP001324427"/>
    </source>
</evidence>
<name>A0AAV9JCZ3_9PEZI</name>
<accession>A0AAV9JCZ3</accession>
<dbReference type="EMBL" id="JAVFHQ010000036">
    <property type="protein sequence ID" value="KAK4542948.1"/>
    <property type="molecule type" value="Genomic_DNA"/>
</dbReference>
<feature type="transmembrane region" description="Helical" evidence="6">
    <location>
        <begin position="531"/>
        <end position="552"/>
    </location>
</feature>
<dbReference type="PANTHER" id="PTHR11785">
    <property type="entry name" value="AMINO ACID TRANSPORTER"/>
    <property type="match status" value="1"/>
</dbReference>
<dbReference type="InterPro" id="IPR002293">
    <property type="entry name" value="AA/rel_permease1"/>
</dbReference>
<gene>
    <name evidence="7" type="ORF">LTR36_005946</name>
</gene>
<feature type="transmembrane region" description="Helical" evidence="6">
    <location>
        <begin position="352"/>
        <end position="373"/>
    </location>
</feature>
<dbReference type="PANTHER" id="PTHR11785:SF382">
    <property type="entry name" value="LOW-AFFINITY METHIONINE PERMEASE"/>
    <property type="match status" value="1"/>
</dbReference>
<evidence type="ECO:0000256" key="6">
    <source>
        <dbReference type="SAM" id="Phobius"/>
    </source>
</evidence>
<dbReference type="InterPro" id="IPR050598">
    <property type="entry name" value="AminoAcid_Transporter"/>
</dbReference>
<dbReference type="Proteomes" id="UP001324427">
    <property type="component" value="Unassembled WGS sequence"/>
</dbReference>
<proteinExistence type="predicted"/>
<evidence type="ECO:0008006" key="9">
    <source>
        <dbReference type="Google" id="ProtNLM"/>
    </source>
</evidence>
<keyword evidence="2 6" id="KW-0812">Transmembrane</keyword>
<feature type="transmembrane region" description="Helical" evidence="6">
    <location>
        <begin position="260"/>
        <end position="279"/>
    </location>
</feature>
<evidence type="ECO:0000256" key="2">
    <source>
        <dbReference type="ARBA" id="ARBA00022692"/>
    </source>
</evidence>
<feature type="transmembrane region" description="Helical" evidence="6">
    <location>
        <begin position="419"/>
        <end position="442"/>
    </location>
</feature>
<sequence>MPLNANEEALLGQPSLDDLQYDHQRLIRVPGEDSKLGKWSIVGLILNRSIGSGIFLTPHLILAGTGCVGGALLMWTLASLMSLCGLYVWLECGLSMPQRRVSGETEPRGVPRSGGEKNYLEFLYPNANQRLPHIRTTCSFAIMYILLYNLGGNAIAFALQVMKASGRYEATEVPPRGPVLGIALGVLTLIIVLHTFSREGGILVNNAFAIVKVALLLAIFSLGVAKAAGRLGGQEEVPRNNFTIGVWETQRTDIGSWSNSLLLCTYAMSGWKQPFYILAETKSPQKMLPKYTVLGWAILVGLYMLANIGYLLVVDKSVVLPSTPHGLPNHTDLPTLFFQRLFASDHDKASRAMAAVIAVSIFGNLWVTTFTAVRIKQEIAKEGILPKSLYIAATYRTPYGLLRRWVSRQRLHEDEIEKAPTLAFTVHWLSSVLLVIVTAPITDPRKSYFILTNLYAYTINTLVGCLVAVGLCRVKLRRSKWHWQERRRYRPWLSPVHAIIYAITTGFILFANFVPPSAGSPFTRAFTGVPYYIIPVVGISAPLWGVIWYWGLQIHEWRIGRQLTVNREAYWMPDRDCPSEYIQQAEIIDHTWQITPRHDMSQEFELPKTELEETKERFLIRRRGADNSNESDGLENGRDRRRPQRGPVSGERRLSDGFDG</sequence>
<feature type="transmembrane region" description="Helical" evidence="6">
    <location>
        <begin position="60"/>
        <end position="90"/>
    </location>
</feature>
<dbReference type="AlphaFoldDB" id="A0AAV9JCZ3"/>
<organism evidence="7 8">
    <name type="scientific">Oleoguttula mirabilis</name>
    <dbReference type="NCBI Taxonomy" id="1507867"/>
    <lineage>
        <taxon>Eukaryota</taxon>
        <taxon>Fungi</taxon>
        <taxon>Dikarya</taxon>
        <taxon>Ascomycota</taxon>
        <taxon>Pezizomycotina</taxon>
        <taxon>Dothideomycetes</taxon>
        <taxon>Dothideomycetidae</taxon>
        <taxon>Mycosphaerellales</taxon>
        <taxon>Teratosphaeriaceae</taxon>
        <taxon>Oleoguttula</taxon>
    </lineage>
</organism>
<comment type="subcellular location">
    <subcellularLocation>
        <location evidence="1">Membrane</location>
        <topology evidence="1">Multi-pass membrane protein</topology>
    </subcellularLocation>
</comment>
<evidence type="ECO:0000256" key="3">
    <source>
        <dbReference type="ARBA" id="ARBA00022989"/>
    </source>
</evidence>
<evidence type="ECO:0000256" key="1">
    <source>
        <dbReference type="ARBA" id="ARBA00004141"/>
    </source>
</evidence>